<proteinExistence type="predicted"/>
<evidence type="ECO:0000313" key="4">
    <source>
        <dbReference type="Proteomes" id="UP000311713"/>
    </source>
</evidence>
<keyword evidence="2" id="KW-1133">Transmembrane helix</keyword>
<feature type="region of interest" description="Disordered" evidence="1">
    <location>
        <begin position="1"/>
        <end position="24"/>
    </location>
</feature>
<evidence type="ECO:0000256" key="2">
    <source>
        <dbReference type="SAM" id="Phobius"/>
    </source>
</evidence>
<sequence>MSHIQGWPGPAGAPGPGGGPQKADQGRRLGILALVVVLVTGLAFGLAAATGADARDNGAMGPAPGMGDVEGLNPEDMPELEGLEDLDDLESDIGGDSGDLGGDSGDLGGDSGDLGGDDDWGGDSGSTPTEEPSDPTLDLYRSVSAGDCLATWMTSDTEWSSSTPEVVDCSADNAGVWVSATTGSLSDCPTDAGRSYIYYTAGAETVALCLTRQFEIGQCFLGSGTNANLMSWVDCESGSVPSPYDRKFNVLAVYATSNNTGDECAADAGNREYYYWSMDGNSTLLCALEMN</sequence>
<organism evidence="3 4">
    <name type="scientific">Streptomyces sedi</name>
    <dbReference type="NCBI Taxonomy" id="555059"/>
    <lineage>
        <taxon>Bacteria</taxon>
        <taxon>Bacillati</taxon>
        <taxon>Actinomycetota</taxon>
        <taxon>Actinomycetes</taxon>
        <taxon>Kitasatosporales</taxon>
        <taxon>Streptomycetaceae</taxon>
        <taxon>Streptomyces</taxon>
    </lineage>
</organism>
<keyword evidence="2" id="KW-0472">Membrane</keyword>
<accession>A0A5C4V3Z0</accession>
<dbReference type="RefSeq" id="WP_139644147.1">
    <property type="nucleotide sequence ID" value="NZ_BAAAZS010000039.1"/>
</dbReference>
<feature type="compositionally biased region" description="Gly residues" evidence="1">
    <location>
        <begin position="95"/>
        <end position="114"/>
    </location>
</feature>
<keyword evidence="4" id="KW-1185">Reference proteome</keyword>
<evidence type="ECO:0000313" key="3">
    <source>
        <dbReference type="EMBL" id="TNM30644.1"/>
    </source>
</evidence>
<reference evidence="3 4" key="1">
    <citation type="submission" date="2019-06" db="EMBL/GenBank/DDBJ databases">
        <title>Draft genome of Streptomyces sedi sp. JCM16909.</title>
        <authorList>
            <person name="Klykleung N."/>
            <person name="Tanasupawat S."/>
            <person name="Kudo T."/>
            <person name="Yuki M."/>
            <person name="Ohkuma M."/>
        </authorList>
    </citation>
    <scope>NUCLEOTIDE SEQUENCE [LARGE SCALE GENOMIC DNA]</scope>
    <source>
        <strain evidence="3 4">JCM 16909</strain>
    </source>
</reference>
<comment type="caution">
    <text evidence="3">The sequence shown here is derived from an EMBL/GenBank/DDBJ whole genome shotgun (WGS) entry which is preliminary data.</text>
</comment>
<dbReference type="Proteomes" id="UP000311713">
    <property type="component" value="Unassembled WGS sequence"/>
</dbReference>
<feature type="region of interest" description="Disordered" evidence="1">
    <location>
        <begin position="53"/>
        <end position="139"/>
    </location>
</feature>
<keyword evidence="2" id="KW-0812">Transmembrane</keyword>
<name>A0A5C4V3Z0_9ACTN</name>
<protein>
    <submittedName>
        <fullName evidence="3">Uncharacterized protein</fullName>
    </submittedName>
</protein>
<gene>
    <name evidence="3" type="ORF">FH715_11635</name>
</gene>
<feature type="compositionally biased region" description="Acidic residues" evidence="1">
    <location>
        <begin position="76"/>
        <end position="93"/>
    </location>
</feature>
<dbReference type="AlphaFoldDB" id="A0A5C4V3Z0"/>
<dbReference type="EMBL" id="VDGT01000007">
    <property type="protein sequence ID" value="TNM30644.1"/>
    <property type="molecule type" value="Genomic_DNA"/>
</dbReference>
<dbReference type="OrthoDB" id="4334759at2"/>
<feature type="transmembrane region" description="Helical" evidence="2">
    <location>
        <begin position="29"/>
        <end position="49"/>
    </location>
</feature>
<evidence type="ECO:0000256" key="1">
    <source>
        <dbReference type="SAM" id="MobiDB-lite"/>
    </source>
</evidence>